<evidence type="ECO:0008006" key="3">
    <source>
        <dbReference type="Google" id="ProtNLM"/>
    </source>
</evidence>
<dbReference type="Gene3D" id="3.90.79.10">
    <property type="entry name" value="Nucleoside Triphosphate Pyrophosphohydrolase"/>
    <property type="match status" value="1"/>
</dbReference>
<evidence type="ECO:0000313" key="1">
    <source>
        <dbReference type="EMBL" id="MFC0271472.1"/>
    </source>
</evidence>
<evidence type="ECO:0000313" key="2">
    <source>
        <dbReference type="Proteomes" id="UP001589854"/>
    </source>
</evidence>
<sequence>MGHWHEAFHCWFIGKEGGIDYVYLQICSNEKKDYPNLLDITAAGHLLSHETIYDGVREVKEELGINVTYAELVPIGVIKYCVTKENFIDF</sequence>
<reference evidence="1 2" key="1">
    <citation type="submission" date="2024-09" db="EMBL/GenBank/DDBJ databases">
        <authorList>
            <person name="Sun Q."/>
            <person name="Mori K."/>
        </authorList>
    </citation>
    <scope>NUCLEOTIDE SEQUENCE [LARGE SCALE GENOMIC DNA]</scope>
    <source>
        <strain evidence="1 2">CCM 7228</strain>
    </source>
</reference>
<organism evidence="1 2">
    <name type="scientific">Metabacillus herbersteinensis</name>
    <dbReference type="NCBI Taxonomy" id="283816"/>
    <lineage>
        <taxon>Bacteria</taxon>
        <taxon>Bacillati</taxon>
        <taxon>Bacillota</taxon>
        <taxon>Bacilli</taxon>
        <taxon>Bacillales</taxon>
        <taxon>Bacillaceae</taxon>
        <taxon>Metabacillus</taxon>
    </lineage>
</organism>
<protein>
    <recommendedName>
        <fullName evidence="3">NUDIX hydrolase</fullName>
    </recommendedName>
</protein>
<dbReference type="Proteomes" id="UP001589854">
    <property type="component" value="Unassembled WGS sequence"/>
</dbReference>
<name>A0ABV6GCS8_9BACI</name>
<dbReference type="SUPFAM" id="SSF55811">
    <property type="entry name" value="Nudix"/>
    <property type="match status" value="1"/>
</dbReference>
<dbReference type="CDD" id="cd04692">
    <property type="entry name" value="NUDIX_Hydrolase"/>
    <property type="match status" value="1"/>
</dbReference>
<proteinExistence type="predicted"/>
<dbReference type="RefSeq" id="WP_378932473.1">
    <property type="nucleotide sequence ID" value="NZ_JBHLVO010000005.1"/>
</dbReference>
<keyword evidence="2" id="KW-1185">Reference proteome</keyword>
<dbReference type="InterPro" id="IPR015797">
    <property type="entry name" value="NUDIX_hydrolase-like_dom_sf"/>
</dbReference>
<comment type="caution">
    <text evidence="1">The sequence shown here is derived from an EMBL/GenBank/DDBJ whole genome shotgun (WGS) entry which is preliminary data.</text>
</comment>
<gene>
    <name evidence="1" type="ORF">ACFFIX_08395</name>
</gene>
<accession>A0ABV6GCS8</accession>
<dbReference type="EMBL" id="JBHLVO010000005">
    <property type="protein sequence ID" value="MFC0271472.1"/>
    <property type="molecule type" value="Genomic_DNA"/>
</dbReference>